<dbReference type="PANTHER" id="PTHR35361">
    <property type="entry name" value="OS08G0443700 PROTEIN"/>
    <property type="match status" value="1"/>
</dbReference>
<sequence>MAAEVLTAASPLLSVPAVSASKKRPAAGRASSSSSWIRDKIERASASSREDSSRWINVERGSPRKARSLCGSTVRGRASLSKNWTRDKLERSEAQIQQIEAKGRASLSKNWTRDKLEHSDAQIQQTEAKKARKEGYGLEAARRQEESLAARQHELDDLVAVAYYAGPAFNNSPDPSELAIPFFVKSPDPSELFRCLFLPLKNS</sequence>
<dbReference type="Pfam" id="PF15365">
    <property type="entry name" value="PNRC"/>
    <property type="match status" value="1"/>
</dbReference>
<evidence type="ECO:0000256" key="1">
    <source>
        <dbReference type="SAM" id="MobiDB-lite"/>
    </source>
</evidence>
<accession>A0AAQ3X6S5</accession>
<feature type="compositionally biased region" description="Basic and acidic residues" evidence="1">
    <location>
        <begin position="37"/>
        <end position="53"/>
    </location>
</feature>
<reference evidence="2 3" key="1">
    <citation type="submission" date="2024-02" db="EMBL/GenBank/DDBJ databases">
        <title>High-quality chromosome-scale genome assembly of Pensacola bahiagrass (Paspalum notatum Flugge var. saurae).</title>
        <authorList>
            <person name="Vega J.M."/>
            <person name="Podio M."/>
            <person name="Orjuela J."/>
            <person name="Siena L.A."/>
            <person name="Pessino S.C."/>
            <person name="Combes M.C."/>
            <person name="Mariac C."/>
            <person name="Albertini E."/>
            <person name="Pupilli F."/>
            <person name="Ortiz J.P.A."/>
            <person name="Leblanc O."/>
        </authorList>
    </citation>
    <scope>NUCLEOTIDE SEQUENCE [LARGE SCALE GENOMIC DNA]</scope>
    <source>
        <strain evidence="2">R1</strain>
        <tissue evidence="2">Leaf</tissue>
    </source>
</reference>
<feature type="region of interest" description="Disordered" evidence="1">
    <location>
        <begin position="16"/>
        <end position="72"/>
    </location>
</feature>
<dbReference type="Proteomes" id="UP001341281">
    <property type="component" value="Chromosome 08"/>
</dbReference>
<dbReference type="GO" id="GO:0016071">
    <property type="term" value="P:mRNA metabolic process"/>
    <property type="evidence" value="ECO:0007669"/>
    <property type="project" value="UniProtKB-ARBA"/>
</dbReference>
<keyword evidence="3" id="KW-1185">Reference proteome</keyword>
<dbReference type="PANTHER" id="PTHR35361:SF2">
    <property type="match status" value="1"/>
</dbReference>
<organism evidence="2 3">
    <name type="scientific">Paspalum notatum var. saurae</name>
    <dbReference type="NCBI Taxonomy" id="547442"/>
    <lineage>
        <taxon>Eukaryota</taxon>
        <taxon>Viridiplantae</taxon>
        <taxon>Streptophyta</taxon>
        <taxon>Embryophyta</taxon>
        <taxon>Tracheophyta</taxon>
        <taxon>Spermatophyta</taxon>
        <taxon>Magnoliopsida</taxon>
        <taxon>Liliopsida</taxon>
        <taxon>Poales</taxon>
        <taxon>Poaceae</taxon>
        <taxon>PACMAD clade</taxon>
        <taxon>Panicoideae</taxon>
        <taxon>Andropogonodae</taxon>
        <taxon>Paspaleae</taxon>
        <taxon>Paspalinae</taxon>
        <taxon>Paspalum</taxon>
    </lineage>
</organism>
<proteinExistence type="predicted"/>
<gene>
    <name evidence="2" type="ORF">U9M48_034443</name>
</gene>
<dbReference type="AlphaFoldDB" id="A0AAQ3X6S5"/>
<evidence type="ECO:0000313" key="2">
    <source>
        <dbReference type="EMBL" id="WVZ87868.1"/>
    </source>
</evidence>
<feature type="region of interest" description="Disordered" evidence="1">
    <location>
        <begin position="114"/>
        <end position="139"/>
    </location>
</feature>
<dbReference type="EMBL" id="CP144752">
    <property type="protein sequence ID" value="WVZ87868.1"/>
    <property type="molecule type" value="Genomic_DNA"/>
</dbReference>
<evidence type="ECO:0000313" key="3">
    <source>
        <dbReference type="Proteomes" id="UP001341281"/>
    </source>
</evidence>
<feature type="compositionally biased region" description="Basic and acidic residues" evidence="1">
    <location>
        <begin position="127"/>
        <end position="139"/>
    </location>
</feature>
<protein>
    <submittedName>
        <fullName evidence="2">Uncharacterized protein</fullName>
    </submittedName>
</protein>
<dbReference type="InterPro" id="IPR028322">
    <property type="entry name" value="PNRC-like_rgn"/>
</dbReference>
<name>A0AAQ3X6S5_PASNO</name>